<evidence type="ECO:0000259" key="1">
    <source>
        <dbReference type="PROSITE" id="PS50995"/>
    </source>
</evidence>
<reference evidence="2 3" key="1">
    <citation type="submission" date="2020-08" db="EMBL/GenBank/DDBJ databases">
        <title>Sequencing the genomes of 1000 actinobacteria strains.</title>
        <authorList>
            <person name="Klenk H.-P."/>
        </authorList>
    </citation>
    <scope>NUCLEOTIDE SEQUENCE [LARGE SCALE GENOMIC DNA]</scope>
    <source>
        <strain evidence="2 3">DSM 45272</strain>
    </source>
</reference>
<evidence type="ECO:0000313" key="3">
    <source>
        <dbReference type="Proteomes" id="UP000580861"/>
    </source>
</evidence>
<organism evidence="2 3">
    <name type="scientific">Amycolatopsis umgeniensis</name>
    <dbReference type="NCBI Taxonomy" id="336628"/>
    <lineage>
        <taxon>Bacteria</taxon>
        <taxon>Bacillati</taxon>
        <taxon>Actinomycetota</taxon>
        <taxon>Actinomycetes</taxon>
        <taxon>Pseudonocardiales</taxon>
        <taxon>Pseudonocardiaceae</taxon>
        <taxon>Amycolatopsis</taxon>
    </lineage>
</organism>
<dbReference type="GO" id="GO:0003677">
    <property type="term" value="F:DNA binding"/>
    <property type="evidence" value="ECO:0007669"/>
    <property type="project" value="UniProtKB-KW"/>
</dbReference>
<keyword evidence="3" id="KW-1185">Reference proteome</keyword>
<proteinExistence type="predicted"/>
<dbReference type="GO" id="GO:0003700">
    <property type="term" value="F:DNA-binding transcription factor activity"/>
    <property type="evidence" value="ECO:0007669"/>
    <property type="project" value="InterPro"/>
</dbReference>
<protein>
    <submittedName>
        <fullName evidence="2">DNA-binding MarR family transcriptional regulator</fullName>
    </submittedName>
</protein>
<comment type="caution">
    <text evidence="2">The sequence shown here is derived from an EMBL/GenBank/DDBJ whole genome shotgun (WGS) entry which is preliminary data.</text>
</comment>
<accession>A0A841BII7</accession>
<dbReference type="RefSeq" id="WP_184905118.1">
    <property type="nucleotide sequence ID" value="NZ_JACHMX010000001.1"/>
</dbReference>
<dbReference type="Gene3D" id="1.10.10.10">
    <property type="entry name" value="Winged helix-like DNA-binding domain superfamily/Winged helix DNA-binding domain"/>
    <property type="match status" value="1"/>
</dbReference>
<name>A0A841BII7_9PSEU</name>
<dbReference type="InterPro" id="IPR036390">
    <property type="entry name" value="WH_DNA-bd_sf"/>
</dbReference>
<sequence>MPGGGRQDRDGLIRRIPAEHDRRVTLISLTESGRAKLQQVNSALFETNDQALEGFTDEEAGLLLGLPRRLVANLEENPADCAPARPIQ</sequence>
<feature type="domain" description="HTH marR-type" evidence="1">
    <location>
        <begin position="1"/>
        <end position="72"/>
    </location>
</feature>
<dbReference type="EMBL" id="JACHMX010000001">
    <property type="protein sequence ID" value="MBB5858314.1"/>
    <property type="molecule type" value="Genomic_DNA"/>
</dbReference>
<dbReference type="InterPro" id="IPR000835">
    <property type="entry name" value="HTH_MarR-typ"/>
</dbReference>
<evidence type="ECO:0000313" key="2">
    <source>
        <dbReference type="EMBL" id="MBB5858314.1"/>
    </source>
</evidence>
<dbReference type="PROSITE" id="PS50995">
    <property type="entry name" value="HTH_MARR_2"/>
    <property type="match status" value="1"/>
</dbReference>
<keyword evidence="2" id="KW-0238">DNA-binding</keyword>
<dbReference type="Proteomes" id="UP000580861">
    <property type="component" value="Unassembled WGS sequence"/>
</dbReference>
<dbReference type="AlphaFoldDB" id="A0A841BII7"/>
<gene>
    <name evidence="2" type="ORF">HDA45_008401</name>
</gene>
<dbReference type="InterPro" id="IPR036388">
    <property type="entry name" value="WH-like_DNA-bd_sf"/>
</dbReference>
<dbReference type="SUPFAM" id="SSF46785">
    <property type="entry name" value="Winged helix' DNA-binding domain"/>
    <property type="match status" value="1"/>
</dbReference>